<dbReference type="InterPro" id="IPR032675">
    <property type="entry name" value="LRR_dom_sf"/>
</dbReference>
<feature type="non-terminal residue" evidence="11">
    <location>
        <position position="562"/>
    </location>
</feature>
<evidence type="ECO:0000256" key="4">
    <source>
        <dbReference type="ARBA" id="ARBA00022692"/>
    </source>
</evidence>
<dbReference type="PANTHER" id="PTHR48007:SF47">
    <property type="entry name" value="PROTEIN KINASE DOMAIN-CONTAINING PROTEIN"/>
    <property type="match status" value="1"/>
</dbReference>
<dbReference type="Gene3D" id="3.30.200.20">
    <property type="entry name" value="Phosphorylase Kinase, domain 1"/>
    <property type="match status" value="1"/>
</dbReference>
<dbReference type="PANTHER" id="PTHR48007">
    <property type="entry name" value="LEUCINE-RICH REPEAT RECEPTOR-LIKE PROTEIN KINASE PXC1"/>
    <property type="match status" value="1"/>
</dbReference>
<dbReference type="InterPro" id="IPR046959">
    <property type="entry name" value="PRK1-6/SRF4-like"/>
</dbReference>
<dbReference type="SUPFAM" id="SSF56112">
    <property type="entry name" value="Protein kinase-like (PK-like)"/>
    <property type="match status" value="1"/>
</dbReference>
<evidence type="ECO:0000256" key="5">
    <source>
        <dbReference type="ARBA" id="ARBA00022729"/>
    </source>
</evidence>
<keyword evidence="3" id="KW-0433">Leucine-rich repeat</keyword>
<dbReference type="OrthoDB" id="346907at2759"/>
<comment type="caution">
    <text evidence="11">The sequence shown here is derived from an EMBL/GenBank/DDBJ whole genome shotgun (WGS) entry which is preliminary data.</text>
</comment>
<evidence type="ECO:0000256" key="2">
    <source>
        <dbReference type="ARBA" id="ARBA00022553"/>
    </source>
</evidence>
<protein>
    <recommendedName>
        <fullName evidence="10">Protein kinase domain-containing protein</fullName>
    </recommendedName>
</protein>
<dbReference type="InterPro" id="IPR011009">
    <property type="entry name" value="Kinase-like_dom_sf"/>
</dbReference>
<reference evidence="11 12" key="1">
    <citation type="journal article" date="2013" name="BMC Genomics">
        <title>The miniature genome of a carnivorous plant Genlisea aurea contains a low number of genes and short non-coding sequences.</title>
        <authorList>
            <person name="Leushkin E.V."/>
            <person name="Sutormin R.A."/>
            <person name="Nabieva E.R."/>
            <person name="Penin A.A."/>
            <person name="Kondrashov A.S."/>
            <person name="Logacheva M.D."/>
        </authorList>
    </citation>
    <scope>NUCLEOTIDE SEQUENCE [LARGE SCALE GENOMIC DNA]</scope>
</reference>
<dbReference type="Proteomes" id="UP000015453">
    <property type="component" value="Unassembled WGS sequence"/>
</dbReference>
<evidence type="ECO:0000256" key="9">
    <source>
        <dbReference type="SAM" id="MobiDB-lite"/>
    </source>
</evidence>
<evidence type="ECO:0000256" key="3">
    <source>
        <dbReference type="ARBA" id="ARBA00022614"/>
    </source>
</evidence>
<accession>S8DEE1</accession>
<name>S8DEE1_9LAMI</name>
<dbReference type="InterPro" id="IPR000719">
    <property type="entry name" value="Prot_kinase_dom"/>
</dbReference>
<evidence type="ECO:0000256" key="8">
    <source>
        <dbReference type="ARBA" id="ARBA00023136"/>
    </source>
</evidence>
<keyword evidence="7" id="KW-1133">Transmembrane helix</keyword>
<dbReference type="Pfam" id="PF00560">
    <property type="entry name" value="LRR_1"/>
    <property type="match status" value="3"/>
</dbReference>
<dbReference type="AlphaFoldDB" id="S8DEE1"/>
<keyword evidence="8" id="KW-0472">Membrane</keyword>
<keyword evidence="6" id="KW-0677">Repeat</keyword>
<dbReference type="FunFam" id="3.80.10.10:FF:000722">
    <property type="entry name" value="Leucine-rich repeat receptor-like protein kinase"/>
    <property type="match status" value="1"/>
</dbReference>
<feature type="region of interest" description="Disordered" evidence="9">
    <location>
        <begin position="444"/>
        <end position="465"/>
    </location>
</feature>
<comment type="subcellular location">
    <subcellularLocation>
        <location evidence="1">Membrane</location>
        <topology evidence="1">Single-pass membrane protein</topology>
    </subcellularLocation>
</comment>
<dbReference type="Gene3D" id="3.80.10.10">
    <property type="entry name" value="Ribonuclease Inhibitor"/>
    <property type="match status" value="1"/>
</dbReference>
<keyword evidence="12" id="KW-1185">Reference proteome</keyword>
<evidence type="ECO:0000256" key="6">
    <source>
        <dbReference type="ARBA" id="ARBA00022737"/>
    </source>
</evidence>
<dbReference type="GO" id="GO:0016020">
    <property type="term" value="C:membrane"/>
    <property type="evidence" value="ECO:0007669"/>
    <property type="project" value="UniProtKB-SubCell"/>
</dbReference>
<dbReference type="SUPFAM" id="SSF52058">
    <property type="entry name" value="L domain-like"/>
    <property type="match status" value="1"/>
</dbReference>
<dbReference type="FunFam" id="3.80.10.10:FF:000383">
    <property type="entry name" value="Leucine-rich repeat receptor protein kinase EMS1"/>
    <property type="match status" value="1"/>
</dbReference>
<feature type="non-terminal residue" evidence="11">
    <location>
        <position position="1"/>
    </location>
</feature>
<evidence type="ECO:0000313" key="11">
    <source>
        <dbReference type="EMBL" id="EPS61148.1"/>
    </source>
</evidence>
<sequence length="562" mass="60962">GILPEDLGFIPYLKSIDLSGNFFNGSLPWSLFNSSVIEDVNLADNAISGRIPEGLEGGGNLRVLNLSDNALTGNIPANLGLLRNLTVVSVRNNYLSGEIPAGFLRAEFLDFSANFFNGSLPRGLLGGEELRYLNLSHNRISGPVSISFAGRVPASAAVDLSFNILSGKIPENSSLSAQKSEAFIGNPDLCGKPLKKLCSVPSTLSVPVNITVGANITTSPAAIAAIPRIISPENADTSETTFSDENETHDQNQNRIKPIKECKNHKSLIMVDGETQLQLETLLTASAFVLGSHGDSIVYKAVLADGTSFAVRRIGENGMGEMKIFEQQVRSLAKLRHENVVRVRGFYWGDDEKLIVHDYISSCSLANISYRRTSGSSPYLLSFGNRVKIGRGVARGLKYIHDKKFVHGNIKPTNILLTQDMEPMIADLGVIRLVHGNNTLDASSGHFGSRRRSISGGEQRQCTSPYHAPESFKNLKPNPKWDVFSFGIVLLELLTGRVFSDGDVGEWDGDAIGDDRSWALRMIDGAVRGEAAAAEESLSDLLHLGFRCASLVPHKRPCMKEA</sequence>
<evidence type="ECO:0000256" key="7">
    <source>
        <dbReference type="ARBA" id="ARBA00022989"/>
    </source>
</evidence>
<proteinExistence type="predicted"/>
<gene>
    <name evidence="11" type="ORF">M569_13651</name>
</gene>
<dbReference type="PROSITE" id="PS51450">
    <property type="entry name" value="LRR"/>
    <property type="match status" value="2"/>
</dbReference>
<organism evidence="11 12">
    <name type="scientific">Genlisea aurea</name>
    <dbReference type="NCBI Taxonomy" id="192259"/>
    <lineage>
        <taxon>Eukaryota</taxon>
        <taxon>Viridiplantae</taxon>
        <taxon>Streptophyta</taxon>
        <taxon>Embryophyta</taxon>
        <taxon>Tracheophyta</taxon>
        <taxon>Spermatophyta</taxon>
        <taxon>Magnoliopsida</taxon>
        <taxon>eudicotyledons</taxon>
        <taxon>Gunneridae</taxon>
        <taxon>Pentapetalae</taxon>
        <taxon>asterids</taxon>
        <taxon>lamiids</taxon>
        <taxon>Lamiales</taxon>
        <taxon>Lentibulariaceae</taxon>
        <taxon>Genlisea</taxon>
    </lineage>
</organism>
<dbReference type="InterPro" id="IPR001611">
    <property type="entry name" value="Leu-rich_rpt"/>
</dbReference>
<keyword evidence="2" id="KW-0597">Phosphoprotein</keyword>
<dbReference type="EMBL" id="AUSU01007050">
    <property type="protein sequence ID" value="EPS61148.1"/>
    <property type="molecule type" value="Genomic_DNA"/>
</dbReference>
<evidence type="ECO:0000256" key="1">
    <source>
        <dbReference type="ARBA" id="ARBA00004167"/>
    </source>
</evidence>
<dbReference type="GO" id="GO:0004672">
    <property type="term" value="F:protein kinase activity"/>
    <property type="evidence" value="ECO:0007669"/>
    <property type="project" value="InterPro"/>
</dbReference>
<dbReference type="PROSITE" id="PS50011">
    <property type="entry name" value="PROTEIN_KINASE_DOM"/>
    <property type="match status" value="1"/>
</dbReference>
<evidence type="ECO:0000259" key="10">
    <source>
        <dbReference type="PROSITE" id="PS50011"/>
    </source>
</evidence>
<evidence type="ECO:0000313" key="12">
    <source>
        <dbReference type="Proteomes" id="UP000015453"/>
    </source>
</evidence>
<keyword evidence="5" id="KW-0732">Signal</keyword>
<dbReference type="Gene3D" id="1.10.510.10">
    <property type="entry name" value="Transferase(Phosphotransferase) domain 1"/>
    <property type="match status" value="1"/>
</dbReference>
<feature type="domain" description="Protein kinase" evidence="10">
    <location>
        <begin position="284"/>
        <end position="562"/>
    </location>
</feature>
<dbReference type="GO" id="GO:0005524">
    <property type="term" value="F:ATP binding"/>
    <property type="evidence" value="ECO:0007669"/>
    <property type="project" value="InterPro"/>
</dbReference>
<dbReference type="Pfam" id="PF00069">
    <property type="entry name" value="Pkinase"/>
    <property type="match status" value="1"/>
</dbReference>
<keyword evidence="4" id="KW-0812">Transmembrane</keyword>